<dbReference type="EMBL" id="JAIZAY010000010">
    <property type="protein sequence ID" value="KAJ8035484.1"/>
    <property type="molecule type" value="Genomic_DNA"/>
</dbReference>
<keyword evidence="1" id="KW-1133">Transmembrane helix</keyword>
<keyword evidence="1" id="KW-0472">Membrane</keyword>
<dbReference type="AlphaFoldDB" id="A0A9Q1BZL7"/>
<accession>A0A9Q1BZL7</accession>
<sequence length="105" mass="12450">MSKLQKRMWENKHLALNTKMKFYLACVLSTIIYGSETWTKYAKQDTKLNAFHMSSLCKILSITWEDKVTNSEVLNNTIKKFCKFTEIFYSNFMFLLFHIGILLFS</sequence>
<evidence type="ECO:0000313" key="2">
    <source>
        <dbReference type="EMBL" id="KAJ8035484.1"/>
    </source>
</evidence>
<dbReference type="Proteomes" id="UP001152320">
    <property type="component" value="Chromosome 10"/>
</dbReference>
<reference evidence="2" key="1">
    <citation type="submission" date="2021-10" db="EMBL/GenBank/DDBJ databases">
        <title>Tropical sea cucumber genome reveals ecological adaptation and Cuvierian tubules defense mechanism.</title>
        <authorList>
            <person name="Chen T."/>
        </authorList>
    </citation>
    <scope>NUCLEOTIDE SEQUENCE</scope>
    <source>
        <strain evidence="2">Nanhai2018</strain>
        <tissue evidence="2">Muscle</tissue>
    </source>
</reference>
<name>A0A9Q1BZL7_HOLLE</name>
<gene>
    <name evidence="2" type="ORF">HOLleu_22729</name>
</gene>
<protein>
    <submittedName>
        <fullName evidence="2">Uncharacterized protein</fullName>
    </submittedName>
</protein>
<evidence type="ECO:0000313" key="3">
    <source>
        <dbReference type="Proteomes" id="UP001152320"/>
    </source>
</evidence>
<dbReference type="PANTHER" id="PTHR47027:SF20">
    <property type="entry name" value="REVERSE TRANSCRIPTASE-LIKE PROTEIN WITH RNA-DIRECTED DNA POLYMERASE DOMAIN"/>
    <property type="match status" value="1"/>
</dbReference>
<evidence type="ECO:0000256" key="1">
    <source>
        <dbReference type="SAM" id="Phobius"/>
    </source>
</evidence>
<dbReference type="PANTHER" id="PTHR47027">
    <property type="entry name" value="REVERSE TRANSCRIPTASE DOMAIN-CONTAINING PROTEIN"/>
    <property type="match status" value="1"/>
</dbReference>
<organism evidence="2 3">
    <name type="scientific">Holothuria leucospilota</name>
    <name type="common">Black long sea cucumber</name>
    <name type="synonym">Mertensiothuria leucospilota</name>
    <dbReference type="NCBI Taxonomy" id="206669"/>
    <lineage>
        <taxon>Eukaryota</taxon>
        <taxon>Metazoa</taxon>
        <taxon>Echinodermata</taxon>
        <taxon>Eleutherozoa</taxon>
        <taxon>Echinozoa</taxon>
        <taxon>Holothuroidea</taxon>
        <taxon>Aspidochirotacea</taxon>
        <taxon>Aspidochirotida</taxon>
        <taxon>Holothuriidae</taxon>
        <taxon>Holothuria</taxon>
    </lineage>
</organism>
<proteinExistence type="predicted"/>
<keyword evidence="3" id="KW-1185">Reference proteome</keyword>
<feature type="transmembrane region" description="Helical" evidence="1">
    <location>
        <begin position="87"/>
        <end position="104"/>
    </location>
</feature>
<keyword evidence="1" id="KW-0812">Transmembrane</keyword>
<comment type="caution">
    <text evidence="2">The sequence shown here is derived from an EMBL/GenBank/DDBJ whole genome shotgun (WGS) entry which is preliminary data.</text>
</comment>
<dbReference type="OrthoDB" id="425014at2759"/>